<evidence type="ECO:0000313" key="2">
    <source>
        <dbReference type="Proteomes" id="UP000270094"/>
    </source>
</evidence>
<name>A0A3P7IPD5_STRVU</name>
<keyword evidence="2" id="KW-1185">Reference proteome</keyword>
<protein>
    <submittedName>
        <fullName evidence="1">Uncharacterized protein</fullName>
    </submittedName>
</protein>
<accession>A0A3P7IPD5</accession>
<evidence type="ECO:0000313" key="1">
    <source>
        <dbReference type="EMBL" id="VDM74851.1"/>
    </source>
</evidence>
<dbReference type="EMBL" id="UYYB01094689">
    <property type="protein sequence ID" value="VDM74851.1"/>
    <property type="molecule type" value="Genomic_DNA"/>
</dbReference>
<dbReference type="OrthoDB" id="286233at2759"/>
<dbReference type="Proteomes" id="UP000270094">
    <property type="component" value="Unassembled WGS sequence"/>
</dbReference>
<sequence>MHDKLGEAKAYGNMGNVMKMKDKRQLSIAGELDDKVSLQSLWMILLYLYVVRLAHTSDY</sequence>
<organism evidence="1 2">
    <name type="scientific">Strongylus vulgaris</name>
    <name type="common">Blood worm</name>
    <dbReference type="NCBI Taxonomy" id="40348"/>
    <lineage>
        <taxon>Eukaryota</taxon>
        <taxon>Metazoa</taxon>
        <taxon>Ecdysozoa</taxon>
        <taxon>Nematoda</taxon>
        <taxon>Chromadorea</taxon>
        <taxon>Rhabditida</taxon>
        <taxon>Rhabditina</taxon>
        <taxon>Rhabditomorpha</taxon>
        <taxon>Strongyloidea</taxon>
        <taxon>Strongylidae</taxon>
        <taxon>Strongylus</taxon>
    </lineage>
</organism>
<reference evidence="1 2" key="1">
    <citation type="submission" date="2018-11" db="EMBL/GenBank/DDBJ databases">
        <authorList>
            <consortium name="Pathogen Informatics"/>
        </authorList>
    </citation>
    <scope>NUCLEOTIDE SEQUENCE [LARGE SCALE GENOMIC DNA]</scope>
</reference>
<gene>
    <name evidence="1" type="ORF">SVUK_LOCUS9849</name>
</gene>
<proteinExistence type="predicted"/>
<dbReference type="AlphaFoldDB" id="A0A3P7IPD5"/>